<accession>A0ABU1IU67</accession>
<feature type="coiled-coil region" evidence="1">
    <location>
        <begin position="70"/>
        <end position="132"/>
    </location>
</feature>
<feature type="region of interest" description="Disordered" evidence="2">
    <location>
        <begin position="1"/>
        <end position="23"/>
    </location>
</feature>
<evidence type="ECO:0000313" key="4">
    <source>
        <dbReference type="Proteomes" id="UP001185028"/>
    </source>
</evidence>
<sequence>METKLGRNNLSGEERESEANKLQGMEEENKFLRKNLEILFRENEAIEKFRDQEILLHLLQYIKDNGGVTEASAQQELKMLRRKLEIAHNRVEVAFNRMDTIHAQLEESRNENRKLHNEIENYQRIILEKEATIMSLLNSSSWKITSPLRAVFNKLRGK</sequence>
<dbReference type="RefSeq" id="WP_188774075.1">
    <property type="nucleotide sequence ID" value="NZ_BMMB01000002.1"/>
</dbReference>
<keyword evidence="4" id="KW-1185">Reference proteome</keyword>
<dbReference type="Proteomes" id="UP001185028">
    <property type="component" value="Unassembled WGS sequence"/>
</dbReference>
<reference evidence="3 4" key="1">
    <citation type="submission" date="2023-07" db="EMBL/GenBank/DDBJ databases">
        <title>Genomic Encyclopedia of Type Strains, Phase IV (KMG-IV): sequencing the most valuable type-strain genomes for metagenomic binning, comparative biology and taxonomic classification.</title>
        <authorList>
            <person name="Goeker M."/>
        </authorList>
    </citation>
    <scope>NUCLEOTIDE SEQUENCE [LARGE SCALE GENOMIC DNA]</scope>
    <source>
        <strain evidence="3 4">DSM 22170</strain>
    </source>
</reference>
<evidence type="ECO:0000313" key="3">
    <source>
        <dbReference type="EMBL" id="MDR6242555.1"/>
    </source>
</evidence>
<organism evidence="3 4">
    <name type="scientific">Paenibacillus hunanensis</name>
    <dbReference type="NCBI Taxonomy" id="539262"/>
    <lineage>
        <taxon>Bacteria</taxon>
        <taxon>Bacillati</taxon>
        <taxon>Bacillota</taxon>
        <taxon>Bacilli</taxon>
        <taxon>Bacillales</taxon>
        <taxon>Paenibacillaceae</taxon>
        <taxon>Paenibacillus</taxon>
    </lineage>
</organism>
<proteinExistence type="predicted"/>
<protein>
    <submittedName>
        <fullName evidence="3">Uncharacterized protein</fullName>
    </submittedName>
</protein>
<dbReference type="EMBL" id="JAVDQH010000002">
    <property type="protein sequence ID" value="MDR6242555.1"/>
    <property type="molecule type" value="Genomic_DNA"/>
</dbReference>
<evidence type="ECO:0000256" key="2">
    <source>
        <dbReference type="SAM" id="MobiDB-lite"/>
    </source>
</evidence>
<name>A0ABU1IU67_9BACL</name>
<feature type="compositionally biased region" description="Polar residues" evidence="2">
    <location>
        <begin position="1"/>
        <end position="11"/>
    </location>
</feature>
<keyword evidence="1" id="KW-0175">Coiled coil</keyword>
<comment type="caution">
    <text evidence="3">The sequence shown here is derived from an EMBL/GenBank/DDBJ whole genome shotgun (WGS) entry which is preliminary data.</text>
</comment>
<gene>
    <name evidence="3" type="ORF">JOC58_000439</name>
</gene>
<evidence type="ECO:0000256" key="1">
    <source>
        <dbReference type="SAM" id="Coils"/>
    </source>
</evidence>